<dbReference type="PROSITE" id="PS50948">
    <property type="entry name" value="PAN"/>
    <property type="match status" value="3"/>
</dbReference>
<accession>A0A0V0ZJV3</accession>
<feature type="transmembrane region" description="Helical" evidence="1">
    <location>
        <begin position="32"/>
        <end position="51"/>
    </location>
</feature>
<sequence length="1978" mass="226499">MDAVLKQHMFFNKVQLNKENGCFLNAVLKQHIFFIVIFITNFVLNLALQFVSSIDTRAIPLNILVLQSSASYISEMQHTILYQKMMRQDSQDIFYCTAVTKLNCTAALYWQYTNSNKMHVILKIAAVSVGKIIHTTSMDTAITANIHLPSIHRVCVVQKRPFVESYGIQRLQQITTSSLRRCLAACDAPTYSSCNSVLFSVQEETCILLARPQAFRFLGGTAATVETAAQFFINLICRNDFTGRPSYKLQSFARQPVIVYAASNLHMQIGILHELFYGSKAAIRLLLWDSADEKECLKICIASITTDYCDAYYFSSRENTCLTMRMKKQYASPMNHGHLIVTKFYDDETLDKAFRDENEEHLMYPDHFTEMKVSLHEFREICVTQHWISTLIPNITFSRHYENIIFFHECINICRHLKNSEECKGIAYSKKMKTCMIAVDGNEHGEILLNNDQQYVTLSSCKKDRETERANNIQHVFCFIPELDEMCLLELYEPLDLSGWKIITRIENTFSFQECLLKCASVMNVQKCSAVNFIDQQCVLLGRARRASFLRSRHSVFAELLYCELKRKRETERKGNAPVNTSSSPNSDGRTNNLVLWTRLLEGAAPLMMMNESKFDMKTLSSFFVIKAQMQSDIKALMLQQLYRISFGFTKCIFHQKPTFYILLVFHFGKHQESSPMHSYVYIPLFDKVCLIEKHIPKEYPTASRIPIFMYNSFESCIAACSGYSTGELLCNAFMYSDITKACHLHFYTLNMRTEMCPVETGQSQFYLHHGCFNRNSTLLNAGVNNKNETDDKIIFLPDLHKSCSIRKRLVSESFFARLTAYMTETSLKKCLSRCIVKGAEACNSVIFSLQEKSCTLVTHQSTFSALTKTESSPMHSYVYIPLLDREYPIASRIPIFMYDSFESCIAACSTYSTREQLCNAFMYSDITKACHLHFYTLHLTAGMCPVETGQSQFYLHHGCFNRNSTLLNAVVNKKNETDDKIIFLPDLHKSCLIRKRLVSESFFARLTAYMTETSLKKCLSRCIVKGAEACNSVIFSLQEKSCTLVTHQSTFSALTKTLQSSAYFFEIDHCKTKVVKNPLLLQILSQNPTIPIQSISGYRIQHIPITESENATIIDLIDCTNMQCCLQCCILKKVALGCNAIFFNAEEKTCLLMKLNVNSSKTAELVLYNLYTDTDGKEKLILSNYEDTLRFKTSFVSLHEFHERCQIATFTSAYAENLKVHPIMLKANTLNGCLNACRSNRSDIFNCSGVLYSKHEETCYQLVEGTSHDQIVTLNGQTIVLLQRCVKDREEERRNNIVFFHYYFYELEEKCVFEFYDSKNFSGFVVYDNIPRANAFYQCVLKCASEQISKGCAAVLKSQQICLFFKRNSTARIFRKLSSSYFAELLYCESHYINSNVTVNHKIEVETKSEMPHQNKTCAIKNAVLKQHILFTVIFITNLSLTNCNLMSVYVPKLDATCALLVKKINDFEAYKIERLFCSFESCIAICFQHRYPCNSFKYTPFAKQCDLYIRNATYHSLPEDVETGQSRHLLLHSCHKEISTVPVGKITETTSLDTDAMTASIHLPSIHRVCVVRKRPFVESYGIQRLDQITTSSLRRCLAACDAPTYSSCNSVLFSVQEETCILLERPQAFFYLGGTSPTVDSAAQFFIFVYCYNVGTSYAMQGFGRQPVIAYAVSNLHMQVDIHHELFYGSKAAIRLGLLDSADEKECLKKCIASIEAGYCDAYYFSSKENTCLTMQLKKQYTLPERLGHRSVTKFYDDVTLDITFRDESEECIMFPDHFTETEVSLHEFREICVTKHWISSLIPNIIFSKRYVNISFINECINICRHLKNSEECKGIAYSKKMKTCMIAVGGNEHGEILLSNDQQYVTLSSCKKDRETERANNEQHVLGFIPELDETCLLELYEPLDLSGWKIITRIENTFSLQECLLKCASVMNVQKCSAVNFIDQQCVLFSRAKRASFVRSVYSVFAELLYCE</sequence>
<gene>
    <name evidence="3" type="ORF">T12_517</name>
</gene>
<dbReference type="Proteomes" id="UP000054783">
    <property type="component" value="Unassembled WGS sequence"/>
</dbReference>
<protein>
    <recommendedName>
        <fullName evidence="2">Apple domain-containing protein</fullName>
    </recommendedName>
</protein>
<feature type="domain" description="Apple" evidence="2">
    <location>
        <begin position="1901"/>
        <end position="1977"/>
    </location>
</feature>
<name>A0A0V0ZJV3_9BILA</name>
<dbReference type="SMART" id="SM00473">
    <property type="entry name" value="PAN_AP"/>
    <property type="match status" value="8"/>
</dbReference>
<comment type="caution">
    <text evidence="3">The sequence shown here is derived from an EMBL/GenBank/DDBJ whole genome shotgun (WGS) entry which is preliminary data.</text>
</comment>
<evidence type="ECO:0000313" key="3">
    <source>
        <dbReference type="EMBL" id="KRY12719.1"/>
    </source>
</evidence>
<dbReference type="InterPro" id="IPR003609">
    <property type="entry name" value="Pan_app"/>
</dbReference>
<keyword evidence="1" id="KW-0472">Membrane</keyword>
<feature type="domain" description="Apple" evidence="2">
    <location>
        <begin position="487"/>
        <end position="563"/>
    </location>
</feature>
<proteinExistence type="predicted"/>
<keyword evidence="4" id="KW-1185">Reference proteome</keyword>
<evidence type="ECO:0000259" key="2">
    <source>
        <dbReference type="PROSITE" id="PS50948"/>
    </source>
</evidence>
<keyword evidence="1" id="KW-0812">Transmembrane</keyword>
<evidence type="ECO:0000313" key="4">
    <source>
        <dbReference type="Proteomes" id="UP000054783"/>
    </source>
</evidence>
<keyword evidence="1" id="KW-1133">Transmembrane helix</keyword>
<organism evidence="3 4">
    <name type="scientific">Trichinella patagoniensis</name>
    <dbReference type="NCBI Taxonomy" id="990121"/>
    <lineage>
        <taxon>Eukaryota</taxon>
        <taxon>Metazoa</taxon>
        <taxon>Ecdysozoa</taxon>
        <taxon>Nematoda</taxon>
        <taxon>Enoplea</taxon>
        <taxon>Dorylaimia</taxon>
        <taxon>Trichinellida</taxon>
        <taxon>Trichinellidae</taxon>
        <taxon>Trichinella</taxon>
    </lineage>
</organism>
<dbReference type="Gene3D" id="3.50.4.10">
    <property type="entry name" value="Hepatocyte Growth Factor"/>
    <property type="match status" value="1"/>
</dbReference>
<reference evidence="3 4" key="1">
    <citation type="submission" date="2015-01" db="EMBL/GenBank/DDBJ databases">
        <title>Evolution of Trichinella species and genotypes.</title>
        <authorList>
            <person name="Korhonen P.K."/>
            <person name="Edoardo P."/>
            <person name="Giuseppe L.R."/>
            <person name="Gasser R.B."/>
        </authorList>
    </citation>
    <scope>NUCLEOTIDE SEQUENCE [LARGE SCALE GENOMIC DNA]</scope>
    <source>
        <strain evidence="3">ISS2496</strain>
    </source>
</reference>
<evidence type="ECO:0000256" key="1">
    <source>
        <dbReference type="SAM" id="Phobius"/>
    </source>
</evidence>
<dbReference type="EMBL" id="JYDQ01000158">
    <property type="protein sequence ID" value="KRY12719.1"/>
    <property type="molecule type" value="Genomic_DNA"/>
</dbReference>
<feature type="domain" description="Apple" evidence="2">
    <location>
        <begin position="1459"/>
        <end position="1536"/>
    </location>
</feature>